<keyword evidence="9" id="KW-0243">Dynein</keyword>
<dbReference type="InterPro" id="IPR042222">
    <property type="entry name" value="Dynein_2_N"/>
</dbReference>
<dbReference type="InterPro" id="IPR027417">
    <property type="entry name" value="P-loop_NTPase"/>
</dbReference>
<evidence type="ECO:0000256" key="5">
    <source>
        <dbReference type="ARBA" id="ARBA00022701"/>
    </source>
</evidence>
<keyword evidence="14" id="KW-0966">Cell projection</keyword>
<evidence type="ECO:0000313" key="29">
    <source>
        <dbReference type="Proteomes" id="UP001333110"/>
    </source>
</evidence>
<evidence type="ECO:0000256" key="13">
    <source>
        <dbReference type="ARBA" id="ARBA00023212"/>
    </source>
</evidence>
<dbReference type="Pfam" id="PF17852">
    <property type="entry name" value="Dynein_AAA_lid"/>
    <property type="match status" value="1"/>
</dbReference>
<feature type="domain" description="Dynein heavy chain hydrolytic ATP-binding dynein motor region" evidence="22">
    <location>
        <begin position="1098"/>
        <end position="1424"/>
    </location>
</feature>
<dbReference type="GO" id="GO:0045505">
    <property type="term" value="F:dynein intermediate chain binding"/>
    <property type="evidence" value="ECO:0007669"/>
    <property type="project" value="InterPro"/>
</dbReference>
<evidence type="ECO:0000256" key="6">
    <source>
        <dbReference type="ARBA" id="ARBA00022737"/>
    </source>
</evidence>
<dbReference type="GO" id="GO:0051959">
    <property type="term" value="F:dynein light intermediate chain binding"/>
    <property type="evidence" value="ECO:0007669"/>
    <property type="project" value="InterPro"/>
</dbReference>
<dbReference type="Gene3D" id="1.20.920.30">
    <property type="match status" value="1"/>
</dbReference>
<dbReference type="InterPro" id="IPR013602">
    <property type="entry name" value="Dynein_heavy_linker"/>
</dbReference>
<dbReference type="Pfam" id="PF12774">
    <property type="entry name" value="AAA_6"/>
    <property type="match status" value="1"/>
</dbReference>
<comment type="subcellular location">
    <subcellularLocation>
        <location evidence="1">Cytoplasm</location>
        <location evidence="1">Cytoskeleton</location>
        <location evidence="1">Cilium axoneme</location>
    </subcellularLocation>
</comment>
<dbReference type="GO" id="GO:0030286">
    <property type="term" value="C:dynein complex"/>
    <property type="evidence" value="ECO:0007669"/>
    <property type="project" value="UniProtKB-KW"/>
</dbReference>
<evidence type="ECO:0000256" key="1">
    <source>
        <dbReference type="ARBA" id="ARBA00004430"/>
    </source>
</evidence>
<dbReference type="PANTHER" id="PTHR45703:SF4">
    <property type="entry name" value="DYNEIN AXONEMAL HEAVY CHAIN 17"/>
    <property type="match status" value="1"/>
</dbReference>
<dbReference type="FunFam" id="3.20.180.20:FF:000001">
    <property type="entry name" value="Dynein axonemal heavy chain 5"/>
    <property type="match status" value="1"/>
</dbReference>
<dbReference type="InterPro" id="IPR042228">
    <property type="entry name" value="Dynein_linker_3"/>
</dbReference>
<dbReference type="FunFam" id="1.10.287.2620:FF:000004">
    <property type="entry name" value="Dynein axonemal heavy chain 17"/>
    <property type="match status" value="1"/>
</dbReference>
<evidence type="ECO:0000259" key="22">
    <source>
        <dbReference type="Pfam" id="PF12774"/>
    </source>
</evidence>
<proteinExistence type="inferred from homology"/>
<evidence type="ECO:0000256" key="19">
    <source>
        <dbReference type="SAM" id="Coils"/>
    </source>
</evidence>
<feature type="domain" description="Dynein heavy chain AAA module D4" evidence="24">
    <location>
        <begin position="2701"/>
        <end position="2753"/>
    </location>
</feature>
<dbReference type="Pfam" id="PF00078">
    <property type="entry name" value="RVT_1"/>
    <property type="match status" value="1"/>
</dbReference>
<evidence type="ECO:0000256" key="17">
    <source>
        <dbReference type="ARBA" id="ARBA00082505"/>
    </source>
</evidence>
<evidence type="ECO:0000259" key="20">
    <source>
        <dbReference type="Pfam" id="PF00078"/>
    </source>
</evidence>
<evidence type="ECO:0000256" key="15">
    <source>
        <dbReference type="ARBA" id="ARBA00053934"/>
    </source>
</evidence>
<dbReference type="InterPro" id="IPR026983">
    <property type="entry name" value="DHC"/>
</dbReference>
<dbReference type="GO" id="GO:0005874">
    <property type="term" value="C:microtubule"/>
    <property type="evidence" value="ECO:0007669"/>
    <property type="project" value="UniProtKB-KW"/>
</dbReference>
<feature type="coiled-coil region" evidence="19">
    <location>
        <begin position="3421"/>
        <end position="3451"/>
    </location>
</feature>
<feature type="domain" description="Dynein heavy chain coiled coil stalk" evidence="23">
    <location>
        <begin position="3128"/>
        <end position="3187"/>
    </location>
</feature>
<dbReference type="GO" id="GO:0097729">
    <property type="term" value="C:9+2 motile cilium"/>
    <property type="evidence" value="ECO:0007669"/>
    <property type="project" value="UniProtKB-ARBA"/>
</dbReference>
<dbReference type="FunFam" id="1.10.8.710:FF:000002">
    <property type="entry name" value="dynein heavy chain 17, axonemal"/>
    <property type="match status" value="1"/>
</dbReference>
<keyword evidence="11" id="KW-0969">Cilium</keyword>
<dbReference type="Pfam" id="PF12775">
    <property type="entry name" value="AAA_7"/>
    <property type="match status" value="2"/>
</dbReference>
<comment type="function">
    <text evidence="15">Force generating protein component of the outer dynein arms (ODAs) in the sperm flagellum. Produces force towards the minus ends of microtubules. Dynein has ATPase activity; the force-producing power stroke is thought to occur on release of ADP. Plays a major role in sperm motility, implicated in sperm flagellar assembly and beating.</text>
</comment>
<dbReference type="GO" id="GO:0007018">
    <property type="term" value="P:microtubule-based movement"/>
    <property type="evidence" value="ECO:0007669"/>
    <property type="project" value="InterPro"/>
</dbReference>
<evidence type="ECO:0000256" key="9">
    <source>
        <dbReference type="ARBA" id="ARBA00023017"/>
    </source>
</evidence>
<dbReference type="EMBL" id="JAUNZN010000016">
    <property type="protein sequence ID" value="KAK4811898.1"/>
    <property type="molecule type" value="Genomic_DNA"/>
</dbReference>
<dbReference type="InterPro" id="IPR024317">
    <property type="entry name" value="Dynein_heavy_chain_D4_dom"/>
</dbReference>
<feature type="domain" description="Dynein heavy chain coiled coil stalk" evidence="23">
    <location>
        <begin position="2899"/>
        <end position="3086"/>
    </location>
</feature>
<keyword evidence="29" id="KW-1185">Reference proteome</keyword>
<accession>A0AAN7NJA0</accession>
<feature type="domain" description="Dynein heavy chain 3 AAA+ lid" evidence="27">
    <location>
        <begin position="2290"/>
        <end position="2389"/>
    </location>
</feature>
<dbReference type="GO" id="GO:0005930">
    <property type="term" value="C:axoneme"/>
    <property type="evidence" value="ECO:0007669"/>
    <property type="project" value="UniProtKB-SubCell"/>
</dbReference>
<dbReference type="FunFam" id="1.20.58.1120:FF:000002">
    <property type="entry name" value="Dynein heavy chain 9, axonemal"/>
    <property type="match status" value="1"/>
</dbReference>
<dbReference type="Pfam" id="PF17857">
    <property type="entry name" value="AAA_lid_1"/>
    <property type="match status" value="1"/>
</dbReference>
<dbReference type="SUPFAM" id="SSF52540">
    <property type="entry name" value="P-loop containing nucleoside triphosphate hydrolases"/>
    <property type="match status" value="4"/>
</dbReference>
<keyword evidence="7" id="KW-0547">Nucleotide-binding</keyword>
<feature type="coiled-coil region" evidence="19">
    <location>
        <begin position="2758"/>
        <end position="2844"/>
    </location>
</feature>
<evidence type="ECO:0000256" key="11">
    <source>
        <dbReference type="ARBA" id="ARBA00023069"/>
    </source>
</evidence>
<dbReference type="Gene3D" id="1.10.8.710">
    <property type="match status" value="1"/>
</dbReference>
<feature type="domain" description="Reverse transcriptase" evidence="20">
    <location>
        <begin position="1823"/>
        <end position="1995"/>
    </location>
</feature>
<protein>
    <recommendedName>
        <fullName evidence="16">Dynein axonemal heavy chain 17</fullName>
    </recommendedName>
    <alternativeName>
        <fullName evidence="18">Axonemal beta dynein heavy chain 17</fullName>
    </alternativeName>
    <alternativeName>
        <fullName evidence="17">Ciliary dynein heavy chain 17</fullName>
    </alternativeName>
</protein>
<feature type="domain" description="Dynein heavy chain AAA 5 extension" evidence="26">
    <location>
        <begin position="1582"/>
        <end position="1699"/>
    </location>
</feature>
<comment type="caution">
    <text evidence="28">The sequence shown here is derived from an EMBL/GenBank/DDBJ whole genome shotgun (WGS) entry which is preliminary data.</text>
</comment>
<dbReference type="FunFam" id="3.40.50.300:FF:000219">
    <property type="entry name" value="Dynein axonemal heavy chain 17"/>
    <property type="match status" value="1"/>
</dbReference>
<dbReference type="Gene3D" id="1.10.8.1220">
    <property type="match status" value="1"/>
</dbReference>
<dbReference type="Gene3D" id="1.10.287.2620">
    <property type="match status" value="1"/>
</dbReference>
<dbReference type="Gene3D" id="1.20.58.1120">
    <property type="match status" value="1"/>
</dbReference>
<keyword evidence="10 19" id="KW-0175">Coiled coil</keyword>
<dbReference type="FunFam" id="1.20.920.30:FF:000003">
    <property type="entry name" value="Dynein axonemal heavy chain 17"/>
    <property type="match status" value="1"/>
</dbReference>
<evidence type="ECO:0000259" key="27">
    <source>
        <dbReference type="Pfam" id="PF17857"/>
    </source>
</evidence>
<dbReference type="InterPro" id="IPR035699">
    <property type="entry name" value="AAA_6"/>
</dbReference>
<dbReference type="FunFam" id="3.40.50.300:FF:000682">
    <property type="entry name" value="Dynein axonemal heavy chain 17"/>
    <property type="match status" value="1"/>
</dbReference>
<feature type="domain" description="Dynein heavy chain linker" evidence="21">
    <location>
        <begin position="558"/>
        <end position="964"/>
    </location>
</feature>
<dbReference type="Gene3D" id="1.20.920.20">
    <property type="match status" value="1"/>
</dbReference>
<feature type="domain" description="Dynein heavy chain coiled coil stalk" evidence="23">
    <location>
        <begin position="2766"/>
        <end position="2869"/>
    </location>
</feature>
<dbReference type="Gene3D" id="1.20.140.100">
    <property type="entry name" value="Dynein heavy chain, N-terminal domain 2"/>
    <property type="match status" value="1"/>
</dbReference>
<evidence type="ECO:0000259" key="21">
    <source>
        <dbReference type="Pfam" id="PF08393"/>
    </source>
</evidence>
<keyword evidence="6" id="KW-0677">Repeat</keyword>
<evidence type="ECO:0000256" key="2">
    <source>
        <dbReference type="ARBA" id="ARBA00008887"/>
    </source>
</evidence>
<feature type="coiled-coil region" evidence="19">
    <location>
        <begin position="3022"/>
        <end position="3063"/>
    </location>
</feature>
<dbReference type="InterPro" id="IPR035706">
    <property type="entry name" value="AAA_9"/>
</dbReference>
<evidence type="ECO:0000256" key="12">
    <source>
        <dbReference type="ARBA" id="ARBA00023175"/>
    </source>
</evidence>
<gene>
    <name evidence="28" type="ORF">QYF61_014931</name>
</gene>
<dbReference type="Pfam" id="PF12780">
    <property type="entry name" value="AAA_8"/>
    <property type="match status" value="2"/>
</dbReference>
<evidence type="ECO:0000256" key="18">
    <source>
        <dbReference type="ARBA" id="ARBA00082511"/>
    </source>
</evidence>
<dbReference type="FunFam" id="3.40.50.300:FF:000049">
    <property type="entry name" value="Dynein, axonemal, heavy chain 5"/>
    <property type="match status" value="1"/>
</dbReference>
<comment type="subunit">
    <text evidence="3">Consists of at least two heavy chains and a number of intermediate and light chains.</text>
</comment>
<keyword evidence="5" id="KW-0493">Microtubule</keyword>
<dbReference type="Pfam" id="PF08393">
    <property type="entry name" value="DHC_N2"/>
    <property type="match status" value="1"/>
</dbReference>
<dbReference type="PANTHER" id="PTHR45703">
    <property type="entry name" value="DYNEIN HEAVY CHAIN"/>
    <property type="match status" value="1"/>
</dbReference>
<dbReference type="CDD" id="cd01650">
    <property type="entry name" value="RT_nLTR_like"/>
    <property type="match status" value="1"/>
</dbReference>
<dbReference type="InterPro" id="IPR041589">
    <property type="entry name" value="DNAH3_AAA_lid_1"/>
</dbReference>
<evidence type="ECO:0000256" key="10">
    <source>
        <dbReference type="ARBA" id="ARBA00023054"/>
    </source>
</evidence>
<evidence type="ECO:0000256" key="7">
    <source>
        <dbReference type="ARBA" id="ARBA00022741"/>
    </source>
</evidence>
<dbReference type="GO" id="GO:0005524">
    <property type="term" value="F:ATP binding"/>
    <property type="evidence" value="ECO:0007669"/>
    <property type="project" value="UniProtKB-KW"/>
</dbReference>
<dbReference type="Gene3D" id="3.20.180.20">
    <property type="entry name" value="Dynein heavy chain, N-terminal domain 2"/>
    <property type="match status" value="1"/>
</dbReference>
<evidence type="ECO:0000256" key="3">
    <source>
        <dbReference type="ARBA" id="ARBA00011655"/>
    </source>
</evidence>
<keyword evidence="13" id="KW-0206">Cytoskeleton</keyword>
<dbReference type="FunFam" id="1.20.140.100:FF:000007">
    <property type="entry name" value="Dynein axonemal heavy chain 9"/>
    <property type="match status" value="1"/>
</dbReference>
<evidence type="ECO:0000256" key="8">
    <source>
        <dbReference type="ARBA" id="ARBA00022840"/>
    </source>
</evidence>
<dbReference type="Proteomes" id="UP001333110">
    <property type="component" value="Unassembled WGS sequence"/>
</dbReference>
<feature type="domain" description="Dynein heavy chain ATP-binding dynein motor region" evidence="25">
    <location>
        <begin position="3214"/>
        <end position="3431"/>
    </location>
</feature>
<comment type="similarity">
    <text evidence="2">Belongs to the dynein heavy chain family.</text>
</comment>
<keyword evidence="12" id="KW-0505">Motor protein</keyword>
<sequence>MWEIKSGIGKWELSDIPPVLVLLAESRRCSYPYHGLLGQSRHFLPGIWDHISMVMDGVHDLEWRIQKAKNNVEEIQTIVQSWVLPIFERKDGKRESLLSLEDCQDRLERRYSLIRESGHRIHSLVKVNVASENQSLLLADPASDVWKAYVDYVDEIVLDGFFTAIECSLKYLLQNTDPKAGLAPLFEVQLDLVVPDLIFRPSLDPGTNDGFYDMVESLLNDIYRISSLVPRLAEHSGFPHYQADMEDMADLADMRHDLMGRVQAVMAACCDYRSAFDHYSYLYGEDRKEFCRQFLLYGHILTAAEIEAQAEDGVPETPPTLQQFREQIDSYEKIYEEVNRIEPISIFQNWMKVDARPFKASLLNVIKRWSLVFKQHLMDHVTHSLADLDEFIKTADKGLSKKVEKGDYDGLVEIMGHLLAVKERHSVTDAMFEPLKQTIELLKTYEQHLPEEVYKQLEELPEKWNNIKKLAIAVKQHVAPLQANEMTLLRKSCAAFDVQQHKFRERFWKEAPFRFDTEKPYKLLDAKHIEIKQMESAMTSIYESAGLFEVMVPDYKQLKQCRKELCLLKELWDMISLVNTSLDDWQTTKWVDINVENMNLECKKFAREIRNLDKEMRAWDAFTGLDSKVKNMLTALKAVAELQNPAIRERHWNQLMQMTGVRFVMDSDTTLADLLKLNLHNFEDEVRGIVDKAVREMSMEKVLKELKMTWSTMEFQYEPHPRTNIPLLKSDEELIETLEDNQVQLQNLMTSKYIAFFLEEVSAWQRKLSTADSVISLWFEVQHTWSHLESIFIGSEDIRAQLPEDSKRFEGIDVDFKGLAYEAQKTPNVVEATNKPGLSQELEDIQNRLSLCEKALAEYLDMKRLAFPRFYFISSADLLDILSNGTNPQLVQRHLSKLFDNLAKMKFQLDSEQKATKVGLGMYSKEEEYVSFSEPCDCSGQVEVWLNHVLDSMKATVRDEMTEAVMAYEEKPREQWLFDYPAQVALSCTQIWWTTEVGIAFARVEEGYENAMKEYHKKQVTQLNTLVTMLIGQLSKGDRQKIMTICTIDVHARDVVAKMIAQKVDNAQAFIWLSQLRHRWSDEERHCFANICDAQFLYSYEYLGNTPRLVITPLTDRCYITLTQSLHLTMSGAPAGPAGTGKTETTKDLGRALGIMVYVFNCSEQMDYKSCGNIYKGLSQTGAWGCFDEFNRISVEVLSVVAVQVKSVQDAIREKKKSFNFLGEDIKLVPSVGIFITMNPGYAGRTELPENLKALFRPCAMVVPDFELICEIMLVAEGFIEARALARKFITLYQLCKELLSKQDHYDWGLRAIKSVLVVAGSLKRDDPERPEDQVLMRSLRDFNIPKIVTDDVPVFMGLIGDLFPALDVPRKRDLNFESFVRQAVLDLRLQAEDNFVLKVVQLEELLTVRHSVFVVGNAGTGKSQVMRSLNKTYQIMKRRPVWTDLNPKAVTNDELFGIINPATREWKDGLFSSIMRELANITHDGPKWMVLDGDIDPMWIESLNTVMDDNKVLTLASNERIPLNPTMRLVFEISHLRTATPATVSRAGILYINPSDLGWNPPVSSWIDRREIQSERANLTILFDKYLPICLDTLRTRFKKIIPIPEQSMVQMLCYLLECLLTEENTPPDCPKELYELYFVFAVVWAFGGSMFQDQLVDYRVKFSKWWVAEFKTIKFPSQGTVFDFYIDPETKKFEPWSKLIPQFEFDPEMPLQACLVPTAETVRVRYFMDRLLERQRPVMLVGNAGTGKSVLVGDKLSSLDTDAYVVKKVPFNYYTTSAMLQGKATAEPRDFWLAGCNDGNCIPSSSEDSANGYVQAANQGIRLSQHGFMKGRSCLTNLISFYDQVTRLVDEGKSVEDICLDFSKTFDTVSHSILLEKLAAHGLGGCTLCWAKNWLDGRAQRVVVNGVKSSWWLVTSGVPQASVLRPVLFNIFIDDLDKGIECTLSKFADDTKLGGNVDLLEGRKALHMDLDRLDGWAKVNCMTFNKAKCWVLHLGHNNPMQRYRLGEEWLESCPVEKDLGVLVDSWLNMSQQCAQVAKKANSILARIRNSVASRTGEVTVPLYLALVRPHLKYCAQFWAPHYKKDIEVLERVQRRAAKLVKGLENKSDEEQLRELGLFSLEERRLKGDLIALYNYLKEAISPPGSLALHLCLHTGVLEKPLEKKAGRNYGPPGTKKLIYFIDDLNMPEVDAYGTVQPHTLIRQHLDYGHWYDRTKLSLKEITNVQYVSCMNPTAGSFTINPRLQRHFCVFALSTPGQDALSRIYSTILTQHLMSGNFSGAVQKSAQQLIALALGLHQKVAATFLPTAIKFHYVFNLRDFSNIFQGLLFSTPECLKQPQDLVKLYLHESNRVYRDKMVEERDYGTFDKIQLEMVKKFYDDIEETLEQTKRMNVYCHFAKGSSEPSYRPVPAWEELNQILVEALDNYNEVNAAMNLVLFEDAMCHVCRINRILESPRGNALLVGVGGSGKQSLTRLAAFISSLEVFQITLRKGYGIPDLKADLANQYLKAGVKNIGTVFLMTDAQVADEQFLVLVNDFLASGEIPDLFPDDEVENIINSVRNEVKGRGLVDSRETCWKFFIERVRRQLKVALCFSPVGSKLRVRSRRFPAIVSCTVIDWFQEWPREALESVSLRFLQETEAVEVSTSPTDIGGTQAMPGFEFLCGVQALATSGRTVLVAARCDLVPPFSASNASHNEDSIAERHSVKDSISKFMAYVHTSVNEMSRLYLSNERRYNYTTPKSFLEQIKLYQNLLLKKGKDLKAKMERLENGLEKLNSTSAQVDELKAKLAAQEVELKQKNDDADKLIQVVGVETEKVSREKAIADEEEQKVALITQEVERKQKDCEEDLAKAEPALAAAQAALNTLNKGKGQSSFYLVPKFISVALTMDPACALPVVPETLAKNLTELRSFGSPPSAVSNVTAAVMVLMAPGGKIPKDRSWKAAKATMARVDSFLDSLIKFDKENIHENCLKALQPYLQDPKFKPEFVTTKSYAAAGLCSWVVNIVRFHEVYCDVEPKRQALSKANAELAAAQDKLASIKAKIARLNENLGKLTAKFEKATSDKLKCQQEAEATACTIALANRLVSVSRCDSNGMNGRRALGVVAESSQKQQCGTRLEEERQIKYYEWVGGLASENVRWAEAVKNFKQQQSTLCGDVLLITAFISYLGYFTKKYRQDLLDGIWKPYLHQLKVPIPVTPSLDPLTMLTDDADVAAWQNEGLPADRMSTENATILTNCERWPLMVDPQLQGIKWIKTKYGEDLRVIRIGQKGYLDTMERALAAGELVLIENLEESVDPVLGPLLGRETIKKGRYIKMGDKECDFHPAFRLILHTKLANPHFQPELQAQCTLINFTVTRDGLEDQLLAAVVNMERPDLEELKSDLTKQQNGFKITLKMLEDNLLSRLSSASGNFLEDTALVENLEITKQTAAEIEEKVQESKVTEAKINEAREHYRPAATRASLLYFTMNDLHAIHPMYQFSLKAFSIVFQKAIERASPDESLAVRVLNLIDSITFSVFQYTTRGLFECDKLTYTAQVTFQIVKDMEIFTVFVRGWEFKVDMTICRDVLGIE</sequence>
<evidence type="ECO:0000259" key="26">
    <source>
        <dbReference type="Pfam" id="PF17852"/>
    </source>
</evidence>
<feature type="domain" description="Dynein heavy chain AAA module D4" evidence="24">
    <location>
        <begin position="2434"/>
        <end position="2641"/>
    </location>
</feature>
<dbReference type="FunFam" id="1.10.8.1220:FF:000001">
    <property type="entry name" value="Dynein axonemal heavy chain 5"/>
    <property type="match status" value="1"/>
</dbReference>
<evidence type="ECO:0000259" key="23">
    <source>
        <dbReference type="Pfam" id="PF12777"/>
    </source>
</evidence>
<evidence type="ECO:0000259" key="24">
    <source>
        <dbReference type="Pfam" id="PF12780"/>
    </source>
</evidence>
<dbReference type="InterPro" id="IPR024743">
    <property type="entry name" value="Dynein_HC_stalk"/>
</dbReference>
<dbReference type="Gene3D" id="6.10.140.1060">
    <property type="match status" value="1"/>
</dbReference>
<dbReference type="Pfam" id="PF12781">
    <property type="entry name" value="AAA_9"/>
    <property type="match status" value="1"/>
</dbReference>
<dbReference type="Gene3D" id="3.40.50.300">
    <property type="entry name" value="P-loop containing nucleotide triphosphate hydrolases"/>
    <property type="match status" value="5"/>
</dbReference>
<dbReference type="Pfam" id="PF12777">
    <property type="entry name" value="MT"/>
    <property type="match status" value="3"/>
</dbReference>
<evidence type="ECO:0000256" key="4">
    <source>
        <dbReference type="ARBA" id="ARBA00022490"/>
    </source>
</evidence>
<evidence type="ECO:0000259" key="25">
    <source>
        <dbReference type="Pfam" id="PF12781"/>
    </source>
</evidence>
<name>A0AAN7NJA0_MYCAM</name>
<dbReference type="InterPro" id="IPR043157">
    <property type="entry name" value="Dynein_AAA1S"/>
</dbReference>
<evidence type="ECO:0000256" key="14">
    <source>
        <dbReference type="ARBA" id="ARBA00023273"/>
    </source>
</evidence>
<reference evidence="28 29" key="1">
    <citation type="journal article" date="2023" name="J. Hered.">
        <title>Chromosome-level genome of the wood stork (Mycteria americana) provides insight into avian chromosome evolution.</title>
        <authorList>
            <person name="Flamio R. Jr."/>
            <person name="Ramstad K.M."/>
        </authorList>
    </citation>
    <scope>NUCLEOTIDE SEQUENCE [LARGE SCALE GENOMIC DNA]</scope>
    <source>
        <strain evidence="28">JAX WOST 10</strain>
    </source>
</reference>
<evidence type="ECO:0000256" key="16">
    <source>
        <dbReference type="ARBA" id="ARBA00069445"/>
    </source>
</evidence>
<organism evidence="28 29">
    <name type="scientific">Mycteria americana</name>
    <name type="common">Wood stork</name>
    <dbReference type="NCBI Taxonomy" id="33587"/>
    <lineage>
        <taxon>Eukaryota</taxon>
        <taxon>Metazoa</taxon>
        <taxon>Chordata</taxon>
        <taxon>Craniata</taxon>
        <taxon>Vertebrata</taxon>
        <taxon>Euteleostomi</taxon>
        <taxon>Archelosauria</taxon>
        <taxon>Archosauria</taxon>
        <taxon>Dinosauria</taxon>
        <taxon>Saurischia</taxon>
        <taxon>Theropoda</taxon>
        <taxon>Coelurosauria</taxon>
        <taxon>Aves</taxon>
        <taxon>Neognathae</taxon>
        <taxon>Neoaves</taxon>
        <taxon>Aequornithes</taxon>
        <taxon>Ciconiiformes</taxon>
        <taxon>Ciconiidae</taxon>
        <taxon>Mycteria</taxon>
    </lineage>
</organism>
<dbReference type="FunFam" id="3.40.50.300:FF:001810">
    <property type="entry name" value="Cytoplasmic dynein 2 heavy chain 1"/>
    <property type="match status" value="1"/>
</dbReference>
<dbReference type="InterPro" id="IPR041466">
    <property type="entry name" value="Dynein_AAA5_ext"/>
</dbReference>
<evidence type="ECO:0000313" key="28">
    <source>
        <dbReference type="EMBL" id="KAK4811898.1"/>
    </source>
</evidence>
<dbReference type="InterPro" id="IPR000477">
    <property type="entry name" value="RT_dom"/>
</dbReference>
<keyword evidence="8" id="KW-0067">ATP-binding</keyword>
<keyword evidence="4" id="KW-0963">Cytoplasm</keyword>